<keyword evidence="3" id="KW-1185">Reference proteome</keyword>
<reference evidence="2 3" key="1">
    <citation type="submission" date="2022-12" db="EMBL/GenBank/DDBJ databases">
        <title>Chromosome-level genome of Tegillarca granosa.</title>
        <authorList>
            <person name="Kim J."/>
        </authorList>
    </citation>
    <scope>NUCLEOTIDE SEQUENCE [LARGE SCALE GENOMIC DNA]</scope>
    <source>
        <strain evidence="2">Teg-2019</strain>
        <tissue evidence="2">Adductor muscle</tissue>
    </source>
</reference>
<dbReference type="Proteomes" id="UP001217089">
    <property type="component" value="Unassembled WGS sequence"/>
</dbReference>
<sequence>MNFVNEDKSLASIESPRQIGEEHMALSTSLSSLHSVEIKQEPSQDQVNIEVESSRSPQFSNFSDNASNTDIN</sequence>
<organism evidence="2 3">
    <name type="scientific">Tegillarca granosa</name>
    <name type="common">Malaysian cockle</name>
    <name type="synonym">Anadara granosa</name>
    <dbReference type="NCBI Taxonomy" id="220873"/>
    <lineage>
        <taxon>Eukaryota</taxon>
        <taxon>Metazoa</taxon>
        <taxon>Spiralia</taxon>
        <taxon>Lophotrochozoa</taxon>
        <taxon>Mollusca</taxon>
        <taxon>Bivalvia</taxon>
        <taxon>Autobranchia</taxon>
        <taxon>Pteriomorphia</taxon>
        <taxon>Arcoida</taxon>
        <taxon>Arcoidea</taxon>
        <taxon>Arcidae</taxon>
        <taxon>Tegillarca</taxon>
    </lineage>
</organism>
<gene>
    <name evidence="2" type="ORF">KUTeg_021367</name>
</gene>
<evidence type="ECO:0000313" key="2">
    <source>
        <dbReference type="EMBL" id="KAJ8302380.1"/>
    </source>
</evidence>
<protein>
    <submittedName>
        <fullName evidence="2">Uncharacterized protein</fullName>
    </submittedName>
</protein>
<comment type="caution">
    <text evidence="2">The sequence shown here is derived from an EMBL/GenBank/DDBJ whole genome shotgun (WGS) entry which is preliminary data.</text>
</comment>
<feature type="region of interest" description="Disordered" evidence="1">
    <location>
        <begin position="37"/>
        <end position="72"/>
    </location>
</feature>
<proteinExistence type="predicted"/>
<evidence type="ECO:0000313" key="3">
    <source>
        <dbReference type="Proteomes" id="UP001217089"/>
    </source>
</evidence>
<name>A0ABQ9EFU4_TEGGR</name>
<dbReference type="EMBL" id="JARBDR010000918">
    <property type="protein sequence ID" value="KAJ8302380.1"/>
    <property type="molecule type" value="Genomic_DNA"/>
</dbReference>
<feature type="compositionally biased region" description="Polar residues" evidence="1">
    <location>
        <begin position="54"/>
        <end position="72"/>
    </location>
</feature>
<evidence type="ECO:0000256" key="1">
    <source>
        <dbReference type="SAM" id="MobiDB-lite"/>
    </source>
</evidence>
<accession>A0ABQ9EFU4</accession>